<reference evidence="8" key="1">
    <citation type="submission" date="2023-04" db="EMBL/GenBank/DDBJ databases">
        <title>Phytophthora fragariaefolia NBRC 109709.</title>
        <authorList>
            <person name="Ichikawa N."/>
            <person name="Sato H."/>
            <person name="Tonouchi N."/>
        </authorList>
    </citation>
    <scope>NUCLEOTIDE SEQUENCE</scope>
    <source>
        <strain evidence="8">NBRC 109709</strain>
    </source>
</reference>
<dbReference type="GO" id="GO:0003964">
    <property type="term" value="F:RNA-directed DNA polymerase activity"/>
    <property type="evidence" value="ECO:0007669"/>
    <property type="project" value="UniProtKB-KW"/>
</dbReference>
<dbReference type="PANTHER" id="PTHR37984">
    <property type="entry name" value="PROTEIN CBG26694"/>
    <property type="match status" value="1"/>
</dbReference>
<keyword evidence="1" id="KW-0808">Transferase</keyword>
<evidence type="ECO:0000313" key="8">
    <source>
        <dbReference type="EMBL" id="GMG15137.1"/>
    </source>
</evidence>
<evidence type="ECO:0000256" key="6">
    <source>
        <dbReference type="ARBA" id="ARBA00022918"/>
    </source>
</evidence>
<dbReference type="PANTHER" id="PTHR37984:SF5">
    <property type="entry name" value="PROTEIN NYNRIN-LIKE"/>
    <property type="match status" value="1"/>
</dbReference>
<dbReference type="InterPro" id="IPR043502">
    <property type="entry name" value="DNA/RNA_pol_sf"/>
</dbReference>
<dbReference type="OrthoDB" id="116078at2759"/>
<sequence>MICTRSEHSWDLLATSGAIYLARYTAISAPIERLKVKIVVFVWSKDCEAAFLQLMRRLVEPPILAYPYFAKRFKLYVDSSRLAVGACLMQTVDGRDRVIASARNWINKLDGSSEVECWGIVWAARKFRCYLDRREFDLFTDHKELTWVFNKPNRTSNAKLAIWAMELSQLRFKVYHKPGTAVGHVDGLSRLHSQSMCSVSLSERLVDSISKDKVLVEVGDPTRPCRPKLGRIALSLVLSTTRWVWPY</sequence>
<keyword evidence="4" id="KW-0255">Endonuclease</keyword>
<evidence type="ECO:0000256" key="2">
    <source>
        <dbReference type="ARBA" id="ARBA00022695"/>
    </source>
</evidence>
<dbReference type="CDD" id="cd09274">
    <property type="entry name" value="RNase_HI_RT_Ty3"/>
    <property type="match status" value="1"/>
</dbReference>
<protein>
    <submittedName>
        <fullName evidence="8">Unnamed protein product</fullName>
    </submittedName>
</protein>
<gene>
    <name evidence="8" type="ORF">Pfra01_002935500</name>
</gene>
<accession>A0A9W7DEQ5</accession>
<dbReference type="InterPro" id="IPR050951">
    <property type="entry name" value="Retrovirus_Pol_polyprotein"/>
</dbReference>
<evidence type="ECO:0000259" key="7">
    <source>
        <dbReference type="Pfam" id="PF17917"/>
    </source>
</evidence>
<dbReference type="InterPro" id="IPR041373">
    <property type="entry name" value="RT_RNaseH"/>
</dbReference>
<evidence type="ECO:0000313" key="9">
    <source>
        <dbReference type="Proteomes" id="UP001165121"/>
    </source>
</evidence>
<keyword evidence="3" id="KW-0540">Nuclease</keyword>
<feature type="domain" description="Reverse transcriptase RNase H-like" evidence="7">
    <location>
        <begin position="69"/>
        <end position="169"/>
    </location>
</feature>
<dbReference type="Pfam" id="PF17917">
    <property type="entry name" value="RT_RNaseH"/>
    <property type="match status" value="1"/>
</dbReference>
<dbReference type="AlphaFoldDB" id="A0A9W7DEQ5"/>
<evidence type="ECO:0000256" key="5">
    <source>
        <dbReference type="ARBA" id="ARBA00022801"/>
    </source>
</evidence>
<evidence type="ECO:0000256" key="3">
    <source>
        <dbReference type="ARBA" id="ARBA00022722"/>
    </source>
</evidence>
<dbReference type="GO" id="GO:0016787">
    <property type="term" value="F:hydrolase activity"/>
    <property type="evidence" value="ECO:0007669"/>
    <property type="project" value="UniProtKB-KW"/>
</dbReference>
<dbReference type="Proteomes" id="UP001165121">
    <property type="component" value="Unassembled WGS sequence"/>
</dbReference>
<dbReference type="InterPro" id="IPR043128">
    <property type="entry name" value="Rev_trsase/Diguanyl_cyclase"/>
</dbReference>
<comment type="caution">
    <text evidence="8">The sequence shown here is derived from an EMBL/GenBank/DDBJ whole genome shotgun (WGS) entry which is preliminary data.</text>
</comment>
<keyword evidence="2" id="KW-0548">Nucleotidyltransferase</keyword>
<dbReference type="Gene3D" id="3.30.70.270">
    <property type="match status" value="1"/>
</dbReference>
<dbReference type="GO" id="GO:0004519">
    <property type="term" value="F:endonuclease activity"/>
    <property type="evidence" value="ECO:0007669"/>
    <property type="project" value="UniProtKB-KW"/>
</dbReference>
<organism evidence="8 9">
    <name type="scientific">Phytophthora fragariaefolia</name>
    <dbReference type="NCBI Taxonomy" id="1490495"/>
    <lineage>
        <taxon>Eukaryota</taxon>
        <taxon>Sar</taxon>
        <taxon>Stramenopiles</taxon>
        <taxon>Oomycota</taxon>
        <taxon>Peronosporomycetes</taxon>
        <taxon>Peronosporales</taxon>
        <taxon>Peronosporaceae</taxon>
        <taxon>Phytophthora</taxon>
    </lineage>
</organism>
<keyword evidence="6" id="KW-0695">RNA-directed DNA polymerase</keyword>
<evidence type="ECO:0000256" key="1">
    <source>
        <dbReference type="ARBA" id="ARBA00022679"/>
    </source>
</evidence>
<dbReference type="SUPFAM" id="SSF56672">
    <property type="entry name" value="DNA/RNA polymerases"/>
    <property type="match status" value="1"/>
</dbReference>
<keyword evidence="9" id="KW-1185">Reference proteome</keyword>
<name>A0A9W7DEQ5_9STRA</name>
<evidence type="ECO:0000256" key="4">
    <source>
        <dbReference type="ARBA" id="ARBA00022759"/>
    </source>
</evidence>
<proteinExistence type="predicted"/>
<dbReference type="EMBL" id="BSXT01018867">
    <property type="protein sequence ID" value="GMG15137.1"/>
    <property type="molecule type" value="Genomic_DNA"/>
</dbReference>
<keyword evidence="5" id="KW-0378">Hydrolase</keyword>